<dbReference type="GO" id="GO:0042575">
    <property type="term" value="C:DNA polymerase complex"/>
    <property type="evidence" value="ECO:0007669"/>
    <property type="project" value="UniProtKB-ARBA"/>
</dbReference>
<dbReference type="InterPro" id="IPR012337">
    <property type="entry name" value="RNaseH-like_sf"/>
</dbReference>
<comment type="similarity">
    <text evidence="1">Belongs to the DNA polymerase type-B family.</text>
</comment>
<dbReference type="PANTHER" id="PTHR33568:SF3">
    <property type="entry name" value="DNA-DIRECTED DNA POLYMERASE"/>
    <property type="match status" value="1"/>
</dbReference>
<keyword evidence="5" id="KW-0235">DNA replication</keyword>
<feature type="region of interest" description="Disordered" evidence="9">
    <location>
        <begin position="56"/>
        <end position="84"/>
    </location>
</feature>
<keyword evidence="12" id="KW-1185">Reference proteome</keyword>
<dbReference type="EC" id="2.7.7.7" evidence="2"/>
<dbReference type="Gene3D" id="3.30.420.10">
    <property type="entry name" value="Ribonuclease H-like superfamily/Ribonuclease H"/>
    <property type="match status" value="1"/>
</dbReference>
<dbReference type="Proteomes" id="UP001367676">
    <property type="component" value="Unassembled WGS sequence"/>
</dbReference>
<proteinExistence type="inferred from homology"/>
<dbReference type="Pfam" id="PF03175">
    <property type="entry name" value="DNA_pol_B_2"/>
    <property type="match status" value="2"/>
</dbReference>
<name>A0AAN9Y3A8_9HEMI</name>
<feature type="compositionally biased region" description="Low complexity" evidence="9">
    <location>
        <begin position="187"/>
        <end position="212"/>
    </location>
</feature>
<feature type="domain" description="DNA-directed DNA polymerase family B mitochondria/virus" evidence="10">
    <location>
        <begin position="1745"/>
        <end position="2049"/>
    </location>
</feature>
<evidence type="ECO:0000256" key="5">
    <source>
        <dbReference type="ARBA" id="ARBA00022705"/>
    </source>
</evidence>
<dbReference type="EMBL" id="JBBCAQ010000023">
    <property type="protein sequence ID" value="KAK7588173.1"/>
    <property type="molecule type" value="Genomic_DNA"/>
</dbReference>
<evidence type="ECO:0000313" key="11">
    <source>
        <dbReference type="EMBL" id="KAK7588173.1"/>
    </source>
</evidence>
<feature type="compositionally biased region" description="Pro residues" evidence="9">
    <location>
        <begin position="157"/>
        <end position="172"/>
    </location>
</feature>
<feature type="compositionally biased region" description="Pro residues" evidence="9">
    <location>
        <begin position="118"/>
        <end position="150"/>
    </location>
</feature>
<evidence type="ECO:0000256" key="3">
    <source>
        <dbReference type="ARBA" id="ARBA00022679"/>
    </source>
</evidence>
<feature type="region of interest" description="Disordered" evidence="9">
    <location>
        <begin position="110"/>
        <end position="281"/>
    </location>
</feature>
<evidence type="ECO:0000313" key="12">
    <source>
        <dbReference type="Proteomes" id="UP001367676"/>
    </source>
</evidence>
<dbReference type="PANTHER" id="PTHR33568">
    <property type="entry name" value="DNA POLYMERASE"/>
    <property type="match status" value="1"/>
</dbReference>
<comment type="caution">
    <text evidence="11">The sequence shown here is derived from an EMBL/GenBank/DDBJ whole genome shotgun (WGS) entry which is preliminary data.</text>
</comment>
<reference evidence="11 12" key="1">
    <citation type="submission" date="2024-03" db="EMBL/GenBank/DDBJ databases">
        <title>Adaptation during the transition from Ophiocordyceps entomopathogen to insect associate is accompanied by gene loss and intensified selection.</title>
        <authorList>
            <person name="Ward C.M."/>
            <person name="Onetto C.A."/>
            <person name="Borneman A.R."/>
        </authorList>
    </citation>
    <scope>NUCLEOTIDE SEQUENCE [LARGE SCALE GENOMIC DNA]</scope>
    <source>
        <strain evidence="11">AWRI1</strain>
        <tissue evidence="11">Single Adult Female</tissue>
    </source>
</reference>
<dbReference type="Gene3D" id="3.40.960.10">
    <property type="entry name" value="VSR Endonuclease"/>
    <property type="match status" value="1"/>
</dbReference>
<keyword evidence="3" id="KW-0808">Transferase</keyword>
<feature type="compositionally biased region" description="Low complexity" evidence="9">
    <location>
        <begin position="241"/>
        <end position="260"/>
    </location>
</feature>
<accession>A0AAN9Y3A8</accession>
<feature type="domain" description="DNA-directed DNA polymerase family B mitochondria/virus" evidence="10">
    <location>
        <begin position="1424"/>
        <end position="1659"/>
    </location>
</feature>
<feature type="compositionally biased region" description="Basic and acidic residues" evidence="9">
    <location>
        <begin position="613"/>
        <end position="629"/>
    </location>
</feature>
<protein>
    <recommendedName>
        <fullName evidence="2">DNA-directed DNA polymerase</fullName>
        <ecNumber evidence="2">2.7.7.7</ecNumber>
    </recommendedName>
</protein>
<gene>
    <name evidence="11" type="ORF">V9T40_005418</name>
</gene>
<feature type="compositionally biased region" description="Basic and acidic residues" evidence="9">
    <location>
        <begin position="653"/>
        <end position="665"/>
    </location>
</feature>
<evidence type="ECO:0000256" key="2">
    <source>
        <dbReference type="ARBA" id="ARBA00012417"/>
    </source>
</evidence>
<dbReference type="InterPro" id="IPR004868">
    <property type="entry name" value="DNA-dir_DNA_pol_B_mt/vir"/>
</dbReference>
<dbReference type="SUPFAM" id="SSF56672">
    <property type="entry name" value="DNA/RNA polymerases"/>
    <property type="match status" value="1"/>
</dbReference>
<dbReference type="PRINTS" id="PR01217">
    <property type="entry name" value="PRICHEXTENSN"/>
</dbReference>
<dbReference type="InterPro" id="IPR023211">
    <property type="entry name" value="DNA_pol_palm_dom_sf"/>
</dbReference>
<dbReference type="GO" id="GO:0006260">
    <property type="term" value="P:DNA replication"/>
    <property type="evidence" value="ECO:0007669"/>
    <property type="project" value="UniProtKB-KW"/>
</dbReference>
<feature type="compositionally biased region" description="Pro residues" evidence="9">
    <location>
        <begin position="261"/>
        <end position="281"/>
    </location>
</feature>
<dbReference type="Gene3D" id="1.10.287.690">
    <property type="entry name" value="Helix hairpin bin"/>
    <property type="match status" value="1"/>
</dbReference>
<feature type="compositionally biased region" description="Pro residues" evidence="9">
    <location>
        <begin position="224"/>
        <end position="240"/>
    </location>
</feature>
<dbReference type="GO" id="GO:0003677">
    <property type="term" value="F:DNA binding"/>
    <property type="evidence" value="ECO:0007669"/>
    <property type="project" value="UniProtKB-KW"/>
</dbReference>
<evidence type="ECO:0000256" key="8">
    <source>
        <dbReference type="ARBA" id="ARBA00049244"/>
    </source>
</evidence>
<feature type="region of interest" description="Disordered" evidence="9">
    <location>
        <begin position="643"/>
        <end position="665"/>
    </location>
</feature>
<evidence type="ECO:0000256" key="7">
    <source>
        <dbReference type="ARBA" id="ARBA00023125"/>
    </source>
</evidence>
<evidence type="ECO:0000256" key="9">
    <source>
        <dbReference type="SAM" id="MobiDB-lite"/>
    </source>
</evidence>
<evidence type="ECO:0000256" key="4">
    <source>
        <dbReference type="ARBA" id="ARBA00022695"/>
    </source>
</evidence>
<evidence type="ECO:0000256" key="1">
    <source>
        <dbReference type="ARBA" id="ARBA00005755"/>
    </source>
</evidence>
<feature type="region of interest" description="Disordered" evidence="9">
    <location>
        <begin position="605"/>
        <end position="629"/>
    </location>
</feature>
<dbReference type="GO" id="GO:0003887">
    <property type="term" value="F:DNA-directed DNA polymerase activity"/>
    <property type="evidence" value="ECO:0007669"/>
    <property type="project" value="UniProtKB-KW"/>
</dbReference>
<dbReference type="Gene3D" id="3.90.1600.10">
    <property type="entry name" value="Palm domain of DNA polymerase"/>
    <property type="match status" value="1"/>
</dbReference>
<keyword evidence="7" id="KW-0238">DNA-binding</keyword>
<dbReference type="InterPro" id="IPR043502">
    <property type="entry name" value="DNA/RNA_pol_sf"/>
</dbReference>
<dbReference type="SUPFAM" id="SSF53098">
    <property type="entry name" value="Ribonuclease H-like"/>
    <property type="match status" value="1"/>
</dbReference>
<comment type="catalytic activity">
    <reaction evidence="8">
        <text>DNA(n) + a 2'-deoxyribonucleoside 5'-triphosphate = DNA(n+1) + diphosphate</text>
        <dbReference type="Rhea" id="RHEA:22508"/>
        <dbReference type="Rhea" id="RHEA-COMP:17339"/>
        <dbReference type="Rhea" id="RHEA-COMP:17340"/>
        <dbReference type="ChEBI" id="CHEBI:33019"/>
        <dbReference type="ChEBI" id="CHEBI:61560"/>
        <dbReference type="ChEBI" id="CHEBI:173112"/>
        <dbReference type="EC" id="2.7.7.7"/>
    </reaction>
</comment>
<sequence>MDLCMNELCVEWRQLNSRILAIQDQVRAEGRRRPASVRSRGVPPLCLCAERGIIPSIDRRNPRPSLPRGRPPRGGYRHQPREESPVRWELPVIRLERVTVPVAGAPSVPVEVASSAPRSPPLTTPPPSSPAPSPPPSSPTPSPPASPPASPQASHPASPPATPPPSTPPATPSPASTIAVTPPPTAPRRSPQPTSPLSPSSSVSSSSSASASPPQPFELDITPPCTPPVTLPVTPPPVAPHSPIVSGDVIQSPPSSSRIPSPQPLPTPTPQPLPPNVKPLPPKKFIPPVLLHSSVEPPASDQRTLDALRMVASLRKRLDCLVDKKFPKIKPIPIIPPHSLVKNNNKNLRKRKPKNQPLTEIQDEFMTRQPTRPNRSYINPPVKKEMLEFNLIDFLTEQTFDPCVVEEAKKELLDSLENPIPTPTSLDLAFDDFEKGSFQNQLLDLSWVNEALGEVDIFTDFEEELPTESNVNNVDNNNFNYSCLSMPVLTPWYDEVINHSDDIPVLNSEVTDSLVNKVDYELLIKDLELSSDEDEEIVKRGVGIPCKNIKTTNPTLNLALKKCIMANLSDTETETEVEEDIEDAVIINRKNLDLAVKKMLFDVDLSENESSSDGEKTEEKIQDKSPEPRKRLDLALKKMLFDADLSENEEEKTEEKIQDKSPEPRKRLDLALKKMLFDVDLPENESSSDGEKTEEDVFVKQKKSIPEVESATVDKKKKSFSRRTRQMKNSEPKIGEIFPFSYLYFRSNRVTCRTKNVKVPEYLPRLGSIFPFKNSLFAKKQPFPVLGKIFPFHNDIYANFKLSDIFPFENEYFTNGEERETVEKKSETTKLNCNTKKTKENNDSAPVYSIDVLDKEDLELILNTIHRDEIPQILAAMDDYRAGKVRLYVELRAPHPSIKIVPVDEVVQCDDREYVGGGKLPADTEDGEKKKILKKVYDKKSKKETKEEKVEPKIQEIYPFEDEIIEPARNRVVLRYIQIQEIGRRYIKKFSNHIIDYKIRFKKNLPKLQPCDLVTKALDEMIEYTKKETRWKEGDKMSVVAENKNFNNPISTGYSCSDMTKKLKDKIMQIVTSDESVVLTECIFTVHVVNMPRGAHSRRMINLKQDKRTKRSILQINNDDNLCAPRAIVTALTYRKNKILDRHLNENDISYIRKGRSLQTDLAIQLCMEIGDFCPEGFTLEDIRSCEEVLNIQIKIICAENFNNLIYKGWKECKTKIYLYKQGNHYDVITKLGSFYGSVYYCEKCDKGYRNKNQHKCKPPPGRVCNMCMKAVHPKYTKDKVLCTVCNRYSYNEDCFAAHCIEVCPFVFKCPQCCKIIRRSEFSRHQCGYTMCRNCKEVVVSDTHQCYMLRKVPKGSICGCKTCTPGSDFENKKCTYTEKYIFFDYEAQQETGTHKPNLVVAKYFNGDTFTFDTNDAFCEWLISRKHQGYTAIAHYARGYDSQFILQYLVANTLKPHTIYCGTKIMVLEVSNLGFKVIDSHNFVAAPLSAFPKTFNLLELKKGYFPHYFNTKENENYVGPIPEKKFYGFDTMKDGDRKKFIEWHDKKVEEGYVFDMQKELLEYCDSDVDILRKGCLDFRKQFLDIENIDPFCYVTIASVCMAVYRCSYLEKNTIAVLENSFTENFSKQSILWLDSLNNSNIKHALTGGEVEICGAKVDGYDDTTKTVYQYHGCFWHGCPKCYSSDFINNVKKETMDDLLQQTKDRTKQLEREGYKVVEEWECKWVKTKEYKKLCKEREIIEPLNPRDALFGGRTEVFKLKYEKKKSGETTQSESSDEELVGKYADVVSLYPSVMYYDYYPIGHPRKILRPSKYDQKWFGIIKCKVLPPKDLYIPVLPVRVKMDKAEKLVFPLCIKCSENQQPVCNHTDIERQFIGTWSTVEVSKAIEMGYQLKEMYEVWDFDKSADLWKGYVTAFMKIKLETSPHNYPSNEAYAKDIEEKMGIKLDIDKITPNPGKRAVSKLCLNSLWGKFGQRQNMPQTEFVADPCRFYEILLDERLKDINVIYVSDEMVQVNYRYIETYVENHYNTNIFVALYTTANARMRLYEQLSRLDKYVMYCDTDSIVYLDNGKNTIPHGDMLAEWTDELDGGYIQKWVATGPKSYHYVTNTGKVVTKVKGFTLHHKNALKINGAAMEKLIDSEIRCVSVQDNQITRDPETKELINKILTKRFSFGFDKRVITQDYNTKPYGYAY</sequence>
<keyword evidence="6" id="KW-0239">DNA-directed DNA polymerase</keyword>
<keyword evidence="4" id="KW-0548">Nucleotidyltransferase</keyword>
<evidence type="ECO:0000259" key="10">
    <source>
        <dbReference type="Pfam" id="PF03175"/>
    </source>
</evidence>
<organism evidence="11 12">
    <name type="scientific">Parthenolecanium corni</name>
    <dbReference type="NCBI Taxonomy" id="536013"/>
    <lineage>
        <taxon>Eukaryota</taxon>
        <taxon>Metazoa</taxon>
        <taxon>Ecdysozoa</taxon>
        <taxon>Arthropoda</taxon>
        <taxon>Hexapoda</taxon>
        <taxon>Insecta</taxon>
        <taxon>Pterygota</taxon>
        <taxon>Neoptera</taxon>
        <taxon>Paraneoptera</taxon>
        <taxon>Hemiptera</taxon>
        <taxon>Sternorrhyncha</taxon>
        <taxon>Coccoidea</taxon>
        <taxon>Coccidae</taxon>
        <taxon>Parthenolecanium</taxon>
    </lineage>
</organism>
<dbReference type="InterPro" id="IPR036397">
    <property type="entry name" value="RNaseH_sf"/>
</dbReference>
<dbReference type="GO" id="GO:0000166">
    <property type="term" value="F:nucleotide binding"/>
    <property type="evidence" value="ECO:0007669"/>
    <property type="project" value="InterPro"/>
</dbReference>
<evidence type="ECO:0000256" key="6">
    <source>
        <dbReference type="ARBA" id="ARBA00022932"/>
    </source>
</evidence>